<feature type="compositionally biased region" description="Acidic residues" evidence="1">
    <location>
        <begin position="438"/>
        <end position="450"/>
    </location>
</feature>
<dbReference type="Proteomes" id="UP000245942">
    <property type="component" value="Unassembled WGS sequence"/>
</dbReference>
<dbReference type="OrthoDB" id="10256743at2759"/>
<keyword evidence="3" id="KW-1185">Reference proteome</keyword>
<evidence type="ECO:0000256" key="1">
    <source>
        <dbReference type="SAM" id="MobiDB-lite"/>
    </source>
</evidence>
<feature type="compositionally biased region" description="Acidic residues" evidence="1">
    <location>
        <begin position="502"/>
        <end position="519"/>
    </location>
</feature>
<gene>
    <name evidence="2" type="ORF">BCV69DRAFT_283028</name>
</gene>
<dbReference type="EMBL" id="KZ819327">
    <property type="protein sequence ID" value="PWN20812.1"/>
    <property type="molecule type" value="Genomic_DNA"/>
</dbReference>
<dbReference type="GeneID" id="37014296"/>
<dbReference type="RefSeq" id="XP_025347972.1">
    <property type="nucleotide sequence ID" value="XM_025492562.1"/>
</dbReference>
<dbReference type="STRING" id="1684307.A0A316U6G9"/>
<feature type="region of interest" description="Disordered" evidence="1">
    <location>
        <begin position="329"/>
        <end position="353"/>
    </location>
</feature>
<feature type="region of interest" description="Disordered" evidence="1">
    <location>
        <begin position="365"/>
        <end position="519"/>
    </location>
</feature>
<name>A0A316U6G9_9BASI</name>
<reference evidence="2 3" key="1">
    <citation type="journal article" date="2018" name="Mol. Biol. Evol.">
        <title>Broad Genomic Sampling Reveals a Smut Pathogenic Ancestry of the Fungal Clade Ustilaginomycotina.</title>
        <authorList>
            <person name="Kijpornyongpan T."/>
            <person name="Mondo S.J."/>
            <person name="Barry K."/>
            <person name="Sandor L."/>
            <person name="Lee J."/>
            <person name="Lipzen A."/>
            <person name="Pangilinan J."/>
            <person name="LaButti K."/>
            <person name="Hainaut M."/>
            <person name="Henrissat B."/>
            <person name="Grigoriev I.V."/>
            <person name="Spatafora J.W."/>
            <person name="Aime M.C."/>
        </authorList>
    </citation>
    <scope>NUCLEOTIDE SEQUENCE [LARGE SCALE GENOMIC DNA]</scope>
    <source>
        <strain evidence="2 3">MCA 4718</strain>
    </source>
</reference>
<feature type="compositionally biased region" description="Acidic residues" evidence="1">
    <location>
        <begin position="479"/>
        <end position="489"/>
    </location>
</feature>
<dbReference type="AlphaFoldDB" id="A0A316U6G9"/>
<feature type="region of interest" description="Disordered" evidence="1">
    <location>
        <begin position="141"/>
        <end position="176"/>
    </location>
</feature>
<proteinExistence type="predicted"/>
<evidence type="ECO:0000313" key="3">
    <source>
        <dbReference type="Proteomes" id="UP000245942"/>
    </source>
</evidence>
<accession>A0A316U6G9</accession>
<feature type="compositionally biased region" description="Low complexity" evidence="1">
    <location>
        <begin position="46"/>
        <end position="58"/>
    </location>
</feature>
<feature type="compositionally biased region" description="Polar residues" evidence="1">
    <location>
        <begin position="413"/>
        <end position="426"/>
    </location>
</feature>
<feature type="compositionally biased region" description="Acidic residues" evidence="1">
    <location>
        <begin position="400"/>
        <end position="411"/>
    </location>
</feature>
<sequence length="519" mass="56433">MVDFQQQQPPLPPSTSGPINPVPLSLPSILVNAKPRGNPTTKHSRPPLSSSSSAPPRAKVARQPGKRKLLRLENARFSTAINPHIVRPRPSDYSPGYESRRYKGSFQQPIPGLVKELGRGEEVPRDGREVRDWRREMDEVKKVKRAAGSESRRGEGTPASPTTSALNTPPPPPSGLFTMSLPEARFFLKRRAVVETRLDSGHASSAAPSSSSSSPTMQSLVDLVEDDFASWKEQVVYLLDAEATSNQADTTRLNPRPRLVVASSSSLAQARVEEHHHLPHSLSYLIPDSFDRLTVHCLARLWGLKSLSKSINHNGEELKLTWIFKPPPSSRRAQAHLTQPSRGGVRGSAPAPRAHLNPLIRHLARSEPASLSTRTSRLSGTATSHGLDTPPATDISSQSEFEEGEGTDVDTIESASVASLPSSGADSGSELGGLSDVGEAEEGEGEDIGEETLRPPDSDTDALIVPVRRRLEELTLAGDDTEDALDEIESLPSSRGEREYEAEAEDDGEWQEIEDDHLE</sequence>
<evidence type="ECO:0000313" key="2">
    <source>
        <dbReference type="EMBL" id="PWN20812.1"/>
    </source>
</evidence>
<feature type="compositionally biased region" description="Low complexity" evidence="1">
    <location>
        <begin position="369"/>
        <end position="384"/>
    </location>
</feature>
<protein>
    <recommendedName>
        <fullName evidence="4">R3H domain-containing protein</fullName>
    </recommendedName>
</protein>
<feature type="region of interest" description="Disordered" evidence="1">
    <location>
        <begin position="1"/>
        <end position="123"/>
    </location>
</feature>
<organism evidence="2 3">
    <name type="scientific">Pseudomicrostroma glucosiphilum</name>
    <dbReference type="NCBI Taxonomy" id="1684307"/>
    <lineage>
        <taxon>Eukaryota</taxon>
        <taxon>Fungi</taxon>
        <taxon>Dikarya</taxon>
        <taxon>Basidiomycota</taxon>
        <taxon>Ustilaginomycotina</taxon>
        <taxon>Exobasidiomycetes</taxon>
        <taxon>Microstromatales</taxon>
        <taxon>Microstromatales incertae sedis</taxon>
        <taxon>Pseudomicrostroma</taxon>
    </lineage>
</organism>
<evidence type="ECO:0008006" key="4">
    <source>
        <dbReference type="Google" id="ProtNLM"/>
    </source>
</evidence>